<dbReference type="AlphaFoldDB" id="A0A917NBY6"/>
<reference evidence="1" key="2">
    <citation type="submission" date="2020-09" db="EMBL/GenBank/DDBJ databases">
        <authorList>
            <person name="Sun Q."/>
            <person name="Ohkuma M."/>
        </authorList>
    </citation>
    <scope>NUCLEOTIDE SEQUENCE</scope>
    <source>
        <strain evidence="1">JCM 30804</strain>
    </source>
</reference>
<comment type="caution">
    <text evidence="1">The sequence shown here is derived from an EMBL/GenBank/DDBJ whole genome shotgun (WGS) entry which is preliminary data.</text>
</comment>
<dbReference type="PANTHER" id="PTHR30298">
    <property type="entry name" value="H REPEAT-ASSOCIATED PREDICTED TRANSPOSASE"/>
    <property type="match status" value="1"/>
</dbReference>
<name>A0A917NBY6_9GAMM</name>
<dbReference type="InterPro" id="IPR047647">
    <property type="entry name" value="ISAs1_transpos"/>
</dbReference>
<accession>A0A917NBY6</accession>
<sequence>MDALGIRPRASHIGSIIISTIEPEQFHECFISWMLSEHTLTEGQLVAIDGKTIRGSYNREDRTSTIHMISAYASSNKLVLGQLKT</sequence>
<dbReference type="Proteomes" id="UP000613743">
    <property type="component" value="Unassembled WGS sequence"/>
</dbReference>
<dbReference type="NCBIfam" id="NF033564">
    <property type="entry name" value="transpos_ISAs1"/>
    <property type="match status" value="1"/>
</dbReference>
<evidence type="ECO:0008006" key="3">
    <source>
        <dbReference type="Google" id="ProtNLM"/>
    </source>
</evidence>
<dbReference type="PANTHER" id="PTHR30298:SF0">
    <property type="entry name" value="PROTEIN YBFL-RELATED"/>
    <property type="match status" value="1"/>
</dbReference>
<dbReference type="EMBL" id="BMPZ01000006">
    <property type="protein sequence ID" value="GGI85814.1"/>
    <property type="molecule type" value="Genomic_DNA"/>
</dbReference>
<organism evidence="1 2">
    <name type="scientific">Shewanella gelidii</name>
    <dbReference type="NCBI Taxonomy" id="1642821"/>
    <lineage>
        <taxon>Bacteria</taxon>
        <taxon>Pseudomonadati</taxon>
        <taxon>Pseudomonadota</taxon>
        <taxon>Gammaproteobacteria</taxon>
        <taxon>Alteromonadales</taxon>
        <taxon>Shewanellaceae</taxon>
        <taxon>Shewanella</taxon>
    </lineage>
</organism>
<reference evidence="1" key="1">
    <citation type="journal article" date="2014" name="Int. J. Syst. Evol. Microbiol.">
        <title>Complete genome sequence of Corynebacterium casei LMG S-19264T (=DSM 44701T), isolated from a smear-ripened cheese.</title>
        <authorList>
            <consortium name="US DOE Joint Genome Institute (JGI-PGF)"/>
            <person name="Walter F."/>
            <person name="Albersmeier A."/>
            <person name="Kalinowski J."/>
            <person name="Ruckert C."/>
        </authorList>
    </citation>
    <scope>NUCLEOTIDE SEQUENCE</scope>
    <source>
        <strain evidence="1">JCM 30804</strain>
    </source>
</reference>
<proteinExistence type="predicted"/>
<gene>
    <name evidence="1" type="ORF">GCM10009332_23880</name>
</gene>
<dbReference type="InterPro" id="IPR051698">
    <property type="entry name" value="Transposase_11-like"/>
</dbReference>
<protein>
    <recommendedName>
        <fullName evidence="3">ISAs1 family transposase</fullName>
    </recommendedName>
</protein>
<evidence type="ECO:0000313" key="2">
    <source>
        <dbReference type="Proteomes" id="UP000613743"/>
    </source>
</evidence>
<evidence type="ECO:0000313" key="1">
    <source>
        <dbReference type="EMBL" id="GGI85814.1"/>
    </source>
</evidence>
<keyword evidence="2" id="KW-1185">Reference proteome</keyword>